<dbReference type="AlphaFoldDB" id="A0A388LB52"/>
<sequence length="517" mass="57619">MAVGGRSPPAAPEQPLDEDESMIRELARLCYDEGILSGSVDPGEMTVDGREVTFRVNERIDKTKVSWLKEHTVTVIFREAARFFPKKLKDDVVRAYEDERTQDGSFEEGSFRRGRVKVESPNVVSYIAKSAAIATWLKNKGQDAITLGSTRYVLEFKPWLTRVQLREQRRRDEESTFWVIAVQVPLDTMFYLEAQIQKAIGPVILAHPPEPDRLKPSLINLKFDLELAARGNMKDKISVITFKGDTLVVNLASSDTPMCRKCKAFFHSEDQCRRNQQQDRSHGPQQSSPVIRGGYQGPLRPRPTHSEDERRRPASPSLSGMDQNHFNPVFSPRLFPGQGGQAQERMIPGGENVNGPSTFMPWISQGMPGLTVPMGGYGLPPGLFGNAQRGDLFGGYSGPNGGGHFIPTTRMGGYQYEDQSIFERWQQEGGIRRGQDERQERGEENRGRVFGNGNSHAAGRQGAEGGRQEEEGGQLDDRRQGNRTPGKQRRLSREGSFASNLRTELSGSSSHSASSQP</sequence>
<evidence type="ECO:0000256" key="1">
    <source>
        <dbReference type="SAM" id="MobiDB-lite"/>
    </source>
</evidence>
<dbReference type="Proteomes" id="UP000265515">
    <property type="component" value="Unassembled WGS sequence"/>
</dbReference>
<evidence type="ECO:0000313" key="2">
    <source>
        <dbReference type="EMBL" id="GBG79539.1"/>
    </source>
</evidence>
<name>A0A388LB52_CHABU</name>
<feature type="compositionally biased region" description="Basic and acidic residues" evidence="1">
    <location>
        <begin position="430"/>
        <end position="447"/>
    </location>
</feature>
<organism evidence="2 3">
    <name type="scientific">Chara braunii</name>
    <name type="common">Braun's stonewort</name>
    <dbReference type="NCBI Taxonomy" id="69332"/>
    <lineage>
        <taxon>Eukaryota</taxon>
        <taxon>Viridiplantae</taxon>
        <taxon>Streptophyta</taxon>
        <taxon>Charophyceae</taxon>
        <taxon>Charales</taxon>
        <taxon>Characeae</taxon>
        <taxon>Chara</taxon>
    </lineage>
</organism>
<feature type="compositionally biased region" description="Polar residues" evidence="1">
    <location>
        <begin position="316"/>
        <end position="326"/>
    </location>
</feature>
<accession>A0A388LB52</accession>
<feature type="region of interest" description="Disordered" evidence="1">
    <location>
        <begin position="273"/>
        <end position="342"/>
    </location>
</feature>
<keyword evidence="3" id="KW-1185">Reference proteome</keyword>
<evidence type="ECO:0000313" key="3">
    <source>
        <dbReference type="Proteomes" id="UP000265515"/>
    </source>
</evidence>
<proteinExistence type="predicted"/>
<dbReference type="Gramene" id="GBG79539">
    <property type="protein sequence ID" value="GBG79539"/>
    <property type="gene ID" value="CBR_g29686"/>
</dbReference>
<reference evidence="2 3" key="1">
    <citation type="journal article" date="2018" name="Cell">
        <title>The Chara Genome: Secondary Complexity and Implications for Plant Terrestrialization.</title>
        <authorList>
            <person name="Nishiyama T."/>
            <person name="Sakayama H."/>
            <person name="Vries J.D."/>
            <person name="Buschmann H."/>
            <person name="Saint-Marcoux D."/>
            <person name="Ullrich K.K."/>
            <person name="Haas F.B."/>
            <person name="Vanderstraeten L."/>
            <person name="Becker D."/>
            <person name="Lang D."/>
            <person name="Vosolsobe S."/>
            <person name="Rombauts S."/>
            <person name="Wilhelmsson P.K.I."/>
            <person name="Janitza P."/>
            <person name="Kern R."/>
            <person name="Heyl A."/>
            <person name="Rumpler F."/>
            <person name="Villalobos L.I.A.C."/>
            <person name="Clay J.M."/>
            <person name="Skokan R."/>
            <person name="Toyoda A."/>
            <person name="Suzuki Y."/>
            <person name="Kagoshima H."/>
            <person name="Schijlen E."/>
            <person name="Tajeshwar N."/>
            <person name="Catarino B."/>
            <person name="Hetherington A.J."/>
            <person name="Saltykova A."/>
            <person name="Bonnot C."/>
            <person name="Breuninger H."/>
            <person name="Symeonidi A."/>
            <person name="Radhakrishnan G.V."/>
            <person name="Van Nieuwerburgh F."/>
            <person name="Deforce D."/>
            <person name="Chang C."/>
            <person name="Karol K.G."/>
            <person name="Hedrich R."/>
            <person name="Ulvskov P."/>
            <person name="Glockner G."/>
            <person name="Delwiche C.F."/>
            <person name="Petrasek J."/>
            <person name="Van de Peer Y."/>
            <person name="Friml J."/>
            <person name="Beilby M."/>
            <person name="Dolan L."/>
            <person name="Kohara Y."/>
            <person name="Sugano S."/>
            <person name="Fujiyama A."/>
            <person name="Delaux P.-M."/>
            <person name="Quint M."/>
            <person name="TheiBen G."/>
            <person name="Hagemann M."/>
            <person name="Harholt J."/>
            <person name="Dunand C."/>
            <person name="Zachgo S."/>
            <person name="Langdale J."/>
            <person name="Maumus F."/>
            <person name="Straeten D.V.D."/>
            <person name="Gould S.B."/>
            <person name="Rensing S.A."/>
        </authorList>
    </citation>
    <scope>NUCLEOTIDE SEQUENCE [LARGE SCALE GENOMIC DNA]</scope>
    <source>
        <strain evidence="2 3">S276</strain>
    </source>
</reference>
<feature type="compositionally biased region" description="Basic and acidic residues" evidence="1">
    <location>
        <begin position="273"/>
        <end position="282"/>
    </location>
</feature>
<feature type="region of interest" description="Disordered" evidence="1">
    <location>
        <begin position="428"/>
        <end position="517"/>
    </location>
</feature>
<feature type="compositionally biased region" description="Low complexity" evidence="1">
    <location>
        <begin position="506"/>
        <end position="517"/>
    </location>
</feature>
<gene>
    <name evidence="2" type="ORF">CBR_g29686</name>
</gene>
<feature type="compositionally biased region" description="Basic and acidic residues" evidence="1">
    <location>
        <begin position="466"/>
        <end position="480"/>
    </location>
</feature>
<comment type="caution">
    <text evidence="2">The sequence shown here is derived from an EMBL/GenBank/DDBJ whole genome shotgun (WGS) entry which is preliminary data.</text>
</comment>
<dbReference type="EMBL" id="BFEA01000321">
    <property type="protein sequence ID" value="GBG79539.1"/>
    <property type="molecule type" value="Genomic_DNA"/>
</dbReference>
<protein>
    <submittedName>
        <fullName evidence="2">Uncharacterized protein</fullName>
    </submittedName>
</protein>